<dbReference type="Gene3D" id="3.90.350.10">
    <property type="entry name" value="Transposase Inhibitor Protein From Tn5, Chain A, domain 1"/>
    <property type="match status" value="1"/>
</dbReference>
<dbReference type="Pfam" id="PF01609">
    <property type="entry name" value="DDE_Tnp_1"/>
    <property type="match status" value="1"/>
</dbReference>
<protein>
    <submittedName>
        <fullName evidence="6">IS4 family transposase</fullName>
    </submittedName>
</protein>
<feature type="transmembrane region" description="Helical" evidence="2">
    <location>
        <begin position="317"/>
        <end position="334"/>
    </location>
</feature>
<dbReference type="EMBL" id="PNRE01000078">
    <property type="protein sequence ID" value="PMR67933.1"/>
    <property type="molecule type" value="Genomic_DNA"/>
</dbReference>
<evidence type="ECO:0000313" key="5">
    <source>
        <dbReference type="EMBL" id="PMR68802.1"/>
    </source>
</evidence>
<dbReference type="AlphaFoldDB" id="A0A2N7TSX1"/>
<evidence type="ECO:0000256" key="2">
    <source>
        <dbReference type="SAM" id="Phobius"/>
    </source>
</evidence>
<dbReference type="Proteomes" id="UP000235346">
    <property type="component" value="Unassembled WGS sequence"/>
</dbReference>
<dbReference type="GO" id="GO:0003677">
    <property type="term" value="F:DNA binding"/>
    <property type="evidence" value="ECO:0007669"/>
    <property type="project" value="InterPro"/>
</dbReference>
<dbReference type="NCBIfam" id="NF033591">
    <property type="entry name" value="transpos_IS4_2"/>
    <property type="match status" value="1"/>
</dbReference>
<dbReference type="EMBL" id="PNRE01000017">
    <property type="protein sequence ID" value="PMR71266.1"/>
    <property type="molecule type" value="Genomic_DNA"/>
</dbReference>
<evidence type="ECO:0000313" key="6">
    <source>
        <dbReference type="EMBL" id="PMR71266.1"/>
    </source>
</evidence>
<dbReference type="InterPro" id="IPR047658">
    <property type="entry name" value="IS4-like_transpos"/>
</dbReference>
<dbReference type="SUPFAM" id="SSF53098">
    <property type="entry name" value="Ribonuclease H-like"/>
    <property type="match status" value="1"/>
</dbReference>
<feature type="domain" description="Transposase IS4-like" evidence="3">
    <location>
        <begin position="140"/>
        <end position="326"/>
    </location>
</feature>
<dbReference type="RefSeq" id="WP_102626463.1">
    <property type="nucleotide sequence ID" value="NZ_PNRE01000017.1"/>
</dbReference>
<evidence type="ECO:0000313" key="7">
    <source>
        <dbReference type="Proteomes" id="UP000235346"/>
    </source>
</evidence>
<accession>A0A2N7TSX1</accession>
<feature type="compositionally biased region" description="Basic residues" evidence="1">
    <location>
        <begin position="233"/>
        <end position="256"/>
    </location>
</feature>
<evidence type="ECO:0000256" key="1">
    <source>
        <dbReference type="SAM" id="MobiDB-lite"/>
    </source>
</evidence>
<evidence type="ECO:0000259" key="3">
    <source>
        <dbReference type="Pfam" id="PF01609"/>
    </source>
</evidence>
<name>A0A2N7TSX1_9GAMM</name>
<keyword evidence="2" id="KW-0472">Membrane</keyword>
<dbReference type="InterPro" id="IPR012337">
    <property type="entry name" value="RNaseH-like_sf"/>
</dbReference>
<dbReference type="PANTHER" id="PTHR35404">
    <property type="entry name" value="TRANSPOSASE OF TN10"/>
    <property type="match status" value="1"/>
</dbReference>
<dbReference type="PANTHER" id="PTHR35404:SF8">
    <property type="entry name" value="TRANSPOSASE OF TN10"/>
    <property type="match status" value="1"/>
</dbReference>
<keyword evidence="7" id="KW-1185">Reference proteome</keyword>
<comment type="caution">
    <text evidence="6">The sequence shown here is derived from an EMBL/GenBank/DDBJ whole genome shotgun (WGS) entry which is preliminary data.</text>
</comment>
<dbReference type="EMBL" id="PNRE01000060">
    <property type="protein sequence ID" value="PMR68802.1"/>
    <property type="molecule type" value="Genomic_DNA"/>
</dbReference>
<dbReference type="GO" id="GO:0006313">
    <property type="term" value="P:DNA transposition"/>
    <property type="evidence" value="ECO:0007669"/>
    <property type="project" value="InterPro"/>
</dbReference>
<proteinExistence type="predicted"/>
<feature type="region of interest" description="Disordered" evidence="1">
    <location>
        <begin position="233"/>
        <end position="258"/>
    </location>
</feature>
<keyword evidence="2" id="KW-0812">Transmembrane</keyword>
<gene>
    <name evidence="6" type="ORF">C1H66_03140</name>
    <name evidence="5" type="ORF">C1H66_13625</name>
    <name evidence="4" type="ORF">C1H66_17450</name>
</gene>
<evidence type="ECO:0000313" key="4">
    <source>
        <dbReference type="EMBL" id="PMR67933.1"/>
    </source>
</evidence>
<organism evidence="6 7">
    <name type="scientific">Halomonas heilongjiangensis</name>
    <dbReference type="NCBI Taxonomy" id="1387883"/>
    <lineage>
        <taxon>Bacteria</taxon>
        <taxon>Pseudomonadati</taxon>
        <taxon>Pseudomonadota</taxon>
        <taxon>Gammaproteobacteria</taxon>
        <taxon>Oceanospirillales</taxon>
        <taxon>Halomonadaceae</taxon>
        <taxon>Halomonas</taxon>
    </lineage>
</organism>
<sequence>MQTLRFLHKILAASAPVVHALRLEAVLAAVQALIDGQHLGLTALGRHLPGDTAPKHAIKRIDRLLGNPHLQQERPLFYWQVTRLLVGNTPHPRLLVDWSPIDDRGHYFVLRAALPFAGRSFPIYEKVHHKDACPVCQRHLLDMIAELLPEGAQPILVTDAGFKGPWFREVEQRGWYYVGRLRRPTHLRLSGEEWAPVAELFAGARRTPDALGEAELVKKSPLSTRAYRVRHAAKGRRHLTKQGKPSRAKRSRKAAKGHREPWVLVSNLPPSVTSAKKVVAIYRQRMQIEEGFRDVKSPLFGLGFGMHQTRSARRIEILLLIAMLASLVLVAIGLKTQQEGRAQQFQSNSLQARSVLSVWRLGREALRYSPNRLSRCRPDRLTAFLRHEVIAQHGGASGM</sequence>
<dbReference type="GO" id="GO:0004803">
    <property type="term" value="F:transposase activity"/>
    <property type="evidence" value="ECO:0007669"/>
    <property type="project" value="InterPro"/>
</dbReference>
<reference evidence="6 7" key="1">
    <citation type="submission" date="2018-01" db="EMBL/GenBank/DDBJ databases">
        <title>Halomonas endophytica sp. nov., isolated from storage liquid in the stems of Populus euphratica.</title>
        <authorList>
            <person name="Chen C."/>
        </authorList>
    </citation>
    <scope>NUCLEOTIDE SEQUENCE [LARGE SCALE GENOMIC DNA]</scope>
    <source>
        <strain evidence="6 7">DSM 26881</strain>
    </source>
</reference>
<keyword evidence="2" id="KW-1133">Transmembrane helix</keyword>
<dbReference type="InterPro" id="IPR002559">
    <property type="entry name" value="Transposase_11"/>
</dbReference>